<protein>
    <submittedName>
        <fullName evidence="2">Uncharacterized protein</fullName>
    </submittedName>
</protein>
<gene>
    <name evidence="2" type="ORF">L195_g029113</name>
</gene>
<organism evidence="2 3">
    <name type="scientific">Trifolium pratense</name>
    <name type="common">Red clover</name>
    <dbReference type="NCBI Taxonomy" id="57577"/>
    <lineage>
        <taxon>Eukaryota</taxon>
        <taxon>Viridiplantae</taxon>
        <taxon>Streptophyta</taxon>
        <taxon>Embryophyta</taxon>
        <taxon>Tracheophyta</taxon>
        <taxon>Spermatophyta</taxon>
        <taxon>Magnoliopsida</taxon>
        <taxon>eudicotyledons</taxon>
        <taxon>Gunneridae</taxon>
        <taxon>Pentapetalae</taxon>
        <taxon>rosids</taxon>
        <taxon>fabids</taxon>
        <taxon>Fabales</taxon>
        <taxon>Fabaceae</taxon>
        <taxon>Papilionoideae</taxon>
        <taxon>50 kb inversion clade</taxon>
        <taxon>NPAAA clade</taxon>
        <taxon>Hologalegina</taxon>
        <taxon>IRL clade</taxon>
        <taxon>Trifolieae</taxon>
        <taxon>Trifolium</taxon>
    </lineage>
</organism>
<proteinExistence type="predicted"/>
<dbReference type="AlphaFoldDB" id="A0A2K3L3W4"/>
<reference evidence="2 3" key="1">
    <citation type="journal article" date="2014" name="Am. J. Bot.">
        <title>Genome assembly and annotation for red clover (Trifolium pratense; Fabaceae).</title>
        <authorList>
            <person name="Istvanek J."/>
            <person name="Jaros M."/>
            <person name="Krenek A."/>
            <person name="Repkova J."/>
        </authorList>
    </citation>
    <scope>NUCLEOTIDE SEQUENCE [LARGE SCALE GENOMIC DNA]</scope>
    <source>
        <strain evidence="3">cv. Tatra</strain>
        <tissue evidence="2">Young leaves</tissue>
    </source>
</reference>
<name>A0A2K3L3W4_TRIPR</name>
<dbReference type="Proteomes" id="UP000236291">
    <property type="component" value="Unassembled WGS sequence"/>
</dbReference>
<evidence type="ECO:0000313" key="2">
    <source>
        <dbReference type="EMBL" id="PNX73214.1"/>
    </source>
</evidence>
<reference evidence="2 3" key="2">
    <citation type="journal article" date="2017" name="Front. Plant Sci.">
        <title>Gene Classification and Mining of Molecular Markers Useful in Red Clover (Trifolium pratense) Breeding.</title>
        <authorList>
            <person name="Istvanek J."/>
            <person name="Dluhosova J."/>
            <person name="Dluhos P."/>
            <person name="Patkova L."/>
            <person name="Nedelnik J."/>
            <person name="Repkova J."/>
        </authorList>
    </citation>
    <scope>NUCLEOTIDE SEQUENCE [LARGE SCALE GENOMIC DNA]</scope>
    <source>
        <strain evidence="3">cv. Tatra</strain>
        <tissue evidence="2">Young leaves</tissue>
    </source>
</reference>
<sequence length="104" mass="11712">MLLNLNTRDRSGIQNLSSGFLLMKRISTRERIRAEVRVEEVEVRAREAEVEVRAREAEVEVEEIKHYLSDAADTSDSGSASGTRSTTNVVATLYVLCLILVWQC</sequence>
<keyword evidence="1" id="KW-0175">Coiled coil</keyword>
<comment type="caution">
    <text evidence="2">The sequence shown here is derived from an EMBL/GenBank/DDBJ whole genome shotgun (WGS) entry which is preliminary data.</text>
</comment>
<evidence type="ECO:0000256" key="1">
    <source>
        <dbReference type="SAM" id="Coils"/>
    </source>
</evidence>
<accession>A0A2K3L3W4</accession>
<feature type="coiled-coil region" evidence="1">
    <location>
        <begin position="31"/>
        <end position="65"/>
    </location>
</feature>
<evidence type="ECO:0000313" key="3">
    <source>
        <dbReference type="Proteomes" id="UP000236291"/>
    </source>
</evidence>
<dbReference type="EMBL" id="ASHM01025702">
    <property type="protein sequence ID" value="PNX73214.1"/>
    <property type="molecule type" value="Genomic_DNA"/>
</dbReference>